<dbReference type="PANTHER" id="PTHR23139">
    <property type="entry name" value="RNA-BINDING PROTEIN"/>
    <property type="match status" value="1"/>
</dbReference>
<evidence type="ECO:0000256" key="4">
    <source>
        <dbReference type="SAM" id="MobiDB-lite"/>
    </source>
</evidence>
<evidence type="ECO:0000256" key="3">
    <source>
        <dbReference type="ARBA" id="ARBA00023187"/>
    </source>
</evidence>
<reference evidence="5 6" key="1">
    <citation type="submission" date="2019-07" db="EMBL/GenBank/DDBJ databases">
        <authorList>
            <person name="Friedrich A."/>
            <person name="Schacherer J."/>
        </authorList>
    </citation>
    <scope>NUCLEOTIDE SEQUENCE [LARGE SCALE GENOMIC DNA]</scope>
</reference>
<feature type="compositionally biased region" description="Basic and acidic residues" evidence="4">
    <location>
        <begin position="1"/>
        <end position="15"/>
    </location>
</feature>
<gene>
    <name evidence="5" type="ORF">DEBR0S4_07096G</name>
</gene>
<name>A0A7D9H5Q5_DEKBR</name>
<keyword evidence="6" id="KW-1185">Reference proteome</keyword>
<dbReference type="Proteomes" id="UP000478008">
    <property type="component" value="Unassembled WGS sequence"/>
</dbReference>
<evidence type="ECO:0000313" key="5">
    <source>
        <dbReference type="EMBL" id="VUG18965.1"/>
    </source>
</evidence>
<dbReference type="Gene3D" id="3.30.70.330">
    <property type="match status" value="2"/>
</dbReference>
<dbReference type="GO" id="GO:0006397">
    <property type="term" value="P:mRNA processing"/>
    <property type="evidence" value="ECO:0007669"/>
    <property type="project" value="UniProtKB-KW"/>
</dbReference>
<dbReference type="InterPro" id="IPR035979">
    <property type="entry name" value="RBD_domain_sf"/>
</dbReference>
<dbReference type="GO" id="GO:0008380">
    <property type="term" value="P:RNA splicing"/>
    <property type="evidence" value="ECO:0007669"/>
    <property type="project" value="UniProtKB-KW"/>
</dbReference>
<dbReference type="InterPro" id="IPR012677">
    <property type="entry name" value="Nucleotide-bd_a/b_plait_sf"/>
</dbReference>
<sequence>MSDRYHSGSGEDHRRTSSQAGFRDRKYKSQRSAYLRQNFNPGWKASKRRSHQPGSEHSKLFELRKHYEFDSVSDDIPPLEDLRPSETKWDVKAAGFEQYRACEIKDSGILRGAGVGAAELQDRKQIKKTISENSRQFSRVDASKSILLPNNSRKARIVILKGIDLVEHPLRQVKEVLEEYLKSSVIPGVQPQDCALKIRSLPERSELVILSSTTTVSTVLAGLTDTEVPGLGACVQFQRPNEYISSDIGQFGVEDGKKYEMKGSTDSKADGEIQDEILQCRQLRCIQGVPYGMDKDKIMQLLQKFGRLRSFSTVLDRITLETKGIAFFTYWSPQPEDSQLESKLREAFIAQGEAEKEIAKLRCVHPCISSKNKYMQTVTLDADTMTNVSNYPSSEVTNHGESKVIRFANCISFEDLLKPEKCSLAERSFKQECSKFGKVDRVVISRPGKEFKNGLGEIDPSFGFIFVQFAELTFSTQCLYSLAGRLFDGRLVIGGYYDEDDFERGIY</sequence>
<keyword evidence="3" id="KW-0508">mRNA splicing</keyword>
<evidence type="ECO:0000256" key="2">
    <source>
        <dbReference type="ARBA" id="ARBA00022884"/>
    </source>
</evidence>
<dbReference type="GO" id="GO:0003723">
    <property type="term" value="F:RNA binding"/>
    <property type="evidence" value="ECO:0007669"/>
    <property type="project" value="UniProtKB-KW"/>
</dbReference>
<feature type="compositionally biased region" description="Polar residues" evidence="4">
    <location>
        <begin position="30"/>
        <end position="40"/>
    </location>
</feature>
<feature type="region of interest" description="Disordered" evidence="4">
    <location>
        <begin position="1"/>
        <end position="57"/>
    </location>
</feature>
<evidence type="ECO:0000313" key="6">
    <source>
        <dbReference type="Proteomes" id="UP000478008"/>
    </source>
</evidence>
<evidence type="ECO:0000256" key="1">
    <source>
        <dbReference type="ARBA" id="ARBA00022664"/>
    </source>
</evidence>
<keyword evidence="1" id="KW-0507">mRNA processing</keyword>
<dbReference type="EMBL" id="CABFWN010000004">
    <property type="protein sequence ID" value="VUG18965.1"/>
    <property type="molecule type" value="Genomic_DNA"/>
</dbReference>
<dbReference type="AlphaFoldDB" id="A0A7D9H5Q5"/>
<organism evidence="5 6">
    <name type="scientific">Dekkera bruxellensis</name>
    <name type="common">Brettanomyces custersii</name>
    <dbReference type="NCBI Taxonomy" id="5007"/>
    <lineage>
        <taxon>Eukaryota</taxon>
        <taxon>Fungi</taxon>
        <taxon>Dikarya</taxon>
        <taxon>Ascomycota</taxon>
        <taxon>Saccharomycotina</taxon>
        <taxon>Pichiomycetes</taxon>
        <taxon>Pichiales</taxon>
        <taxon>Pichiaceae</taxon>
        <taxon>Brettanomyces</taxon>
    </lineage>
</organism>
<keyword evidence="2" id="KW-0694">RNA-binding</keyword>
<proteinExistence type="predicted"/>
<dbReference type="CDD" id="cd12232">
    <property type="entry name" value="RRM3_U2AF65"/>
    <property type="match status" value="1"/>
</dbReference>
<protein>
    <submittedName>
        <fullName evidence="5">DEBR0S4_07096g1_1</fullName>
    </submittedName>
</protein>
<dbReference type="SUPFAM" id="SSF54928">
    <property type="entry name" value="RNA-binding domain, RBD"/>
    <property type="match status" value="1"/>
</dbReference>
<accession>A0A7D9H5Q5</accession>